<evidence type="ECO:0000313" key="9">
    <source>
        <dbReference type="EMBL" id="ODQ71818.1"/>
    </source>
</evidence>
<evidence type="ECO:0000256" key="6">
    <source>
        <dbReference type="ARBA" id="ARBA00023136"/>
    </source>
</evidence>
<comment type="similarity">
    <text evidence="2">Belongs to the major facilitator superfamily. Sugar transporter (TC 2.A.1.1) family.</text>
</comment>
<proteinExistence type="inferred from homology"/>
<dbReference type="Pfam" id="PF00083">
    <property type="entry name" value="Sugar_tr"/>
    <property type="match status" value="2"/>
</dbReference>
<gene>
    <name evidence="9" type="ORF">LIPSTDRAFT_29063</name>
</gene>
<feature type="transmembrane region" description="Helical" evidence="7">
    <location>
        <begin position="133"/>
        <end position="157"/>
    </location>
</feature>
<dbReference type="OrthoDB" id="4142200at2759"/>
<feature type="domain" description="Major facilitator superfamily (MFS) profile" evidence="8">
    <location>
        <begin position="1"/>
        <end position="319"/>
    </location>
</feature>
<dbReference type="GO" id="GO:0016020">
    <property type="term" value="C:membrane"/>
    <property type="evidence" value="ECO:0007669"/>
    <property type="project" value="UniProtKB-SubCell"/>
</dbReference>
<organism evidence="9 10">
    <name type="scientific">Lipomyces starkeyi NRRL Y-11557</name>
    <dbReference type="NCBI Taxonomy" id="675824"/>
    <lineage>
        <taxon>Eukaryota</taxon>
        <taxon>Fungi</taxon>
        <taxon>Dikarya</taxon>
        <taxon>Ascomycota</taxon>
        <taxon>Saccharomycotina</taxon>
        <taxon>Lipomycetes</taxon>
        <taxon>Lipomycetales</taxon>
        <taxon>Lipomycetaceae</taxon>
        <taxon>Lipomyces</taxon>
    </lineage>
</organism>
<dbReference type="InterPro" id="IPR005829">
    <property type="entry name" value="Sugar_transporter_CS"/>
</dbReference>
<dbReference type="InterPro" id="IPR020846">
    <property type="entry name" value="MFS_dom"/>
</dbReference>
<dbReference type="AlphaFoldDB" id="A0A1E3Q2M5"/>
<dbReference type="PANTHER" id="PTHR48022">
    <property type="entry name" value="PLASTIDIC GLUCOSE TRANSPORTER 4"/>
    <property type="match status" value="1"/>
</dbReference>
<dbReference type="PROSITE" id="PS00217">
    <property type="entry name" value="SUGAR_TRANSPORT_2"/>
    <property type="match status" value="1"/>
</dbReference>
<dbReference type="PANTHER" id="PTHR48022:SF35">
    <property type="entry name" value="MAJOR FACILITATOR SUPERFAMILY (MFS) PROFILE DOMAIN-CONTAINING PROTEIN"/>
    <property type="match status" value="1"/>
</dbReference>
<feature type="transmembrane region" description="Helical" evidence="7">
    <location>
        <begin position="198"/>
        <end position="219"/>
    </location>
</feature>
<dbReference type="SUPFAM" id="SSF103473">
    <property type="entry name" value="MFS general substrate transporter"/>
    <property type="match status" value="1"/>
</dbReference>
<keyword evidence="6 7" id="KW-0472">Membrane</keyword>
<evidence type="ECO:0000256" key="3">
    <source>
        <dbReference type="ARBA" id="ARBA00022448"/>
    </source>
</evidence>
<dbReference type="PRINTS" id="PR00171">
    <property type="entry name" value="SUGRTRNSPORT"/>
</dbReference>
<evidence type="ECO:0000256" key="5">
    <source>
        <dbReference type="ARBA" id="ARBA00022989"/>
    </source>
</evidence>
<evidence type="ECO:0000256" key="7">
    <source>
        <dbReference type="SAM" id="Phobius"/>
    </source>
</evidence>
<evidence type="ECO:0000256" key="1">
    <source>
        <dbReference type="ARBA" id="ARBA00004141"/>
    </source>
</evidence>
<comment type="subcellular location">
    <subcellularLocation>
        <location evidence="1">Membrane</location>
        <topology evidence="1">Multi-pass membrane protein</topology>
    </subcellularLocation>
</comment>
<feature type="transmembrane region" description="Helical" evidence="7">
    <location>
        <begin position="296"/>
        <end position="315"/>
    </location>
</feature>
<keyword evidence="4 7" id="KW-0812">Transmembrane</keyword>
<evidence type="ECO:0000256" key="2">
    <source>
        <dbReference type="ARBA" id="ARBA00010992"/>
    </source>
</evidence>
<dbReference type="InterPro" id="IPR050360">
    <property type="entry name" value="MFS_Sugar_Transporters"/>
</dbReference>
<reference evidence="9 10" key="1">
    <citation type="journal article" date="2016" name="Proc. Natl. Acad. Sci. U.S.A.">
        <title>Comparative genomics of biotechnologically important yeasts.</title>
        <authorList>
            <person name="Riley R."/>
            <person name="Haridas S."/>
            <person name="Wolfe K.H."/>
            <person name="Lopes M.R."/>
            <person name="Hittinger C.T."/>
            <person name="Goeker M."/>
            <person name="Salamov A.A."/>
            <person name="Wisecaver J.H."/>
            <person name="Long T.M."/>
            <person name="Calvey C.H."/>
            <person name="Aerts A.L."/>
            <person name="Barry K.W."/>
            <person name="Choi C."/>
            <person name="Clum A."/>
            <person name="Coughlan A.Y."/>
            <person name="Deshpande S."/>
            <person name="Douglass A.P."/>
            <person name="Hanson S.J."/>
            <person name="Klenk H.-P."/>
            <person name="LaButti K.M."/>
            <person name="Lapidus A."/>
            <person name="Lindquist E.A."/>
            <person name="Lipzen A.M."/>
            <person name="Meier-Kolthoff J.P."/>
            <person name="Ohm R.A."/>
            <person name="Otillar R.P."/>
            <person name="Pangilinan J.L."/>
            <person name="Peng Y."/>
            <person name="Rokas A."/>
            <person name="Rosa C.A."/>
            <person name="Scheuner C."/>
            <person name="Sibirny A.A."/>
            <person name="Slot J.C."/>
            <person name="Stielow J.B."/>
            <person name="Sun H."/>
            <person name="Kurtzman C.P."/>
            <person name="Blackwell M."/>
            <person name="Grigoriev I.V."/>
            <person name="Jeffries T.W."/>
        </authorList>
    </citation>
    <scope>NUCLEOTIDE SEQUENCE [LARGE SCALE GENOMIC DNA]</scope>
    <source>
        <strain evidence="9 10">NRRL Y-11557</strain>
    </source>
</reference>
<keyword evidence="10" id="KW-1185">Reference proteome</keyword>
<name>A0A1E3Q2M5_LIPST</name>
<accession>A0A1E3Q2M5</accession>
<evidence type="ECO:0000256" key="4">
    <source>
        <dbReference type="ARBA" id="ARBA00022692"/>
    </source>
</evidence>
<feature type="transmembrane region" description="Helical" evidence="7">
    <location>
        <begin position="6"/>
        <end position="24"/>
    </location>
</feature>
<dbReference type="Gene3D" id="1.20.1250.20">
    <property type="entry name" value="MFS general substrate transporter like domains"/>
    <property type="match status" value="1"/>
</dbReference>
<evidence type="ECO:0000313" key="10">
    <source>
        <dbReference type="Proteomes" id="UP000094385"/>
    </source>
</evidence>
<dbReference type="EMBL" id="KV454297">
    <property type="protein sequence ID" value="ODQ71818.1"/>
    <property type="molecule type" value="Genomic_DNA"/>
</dbReference>
<dbReference type="PROSITE" id="PS50850">
    <property type="entry name" value="MFS"/>
    <property type="match status" value="1"/>
</dbReference>
<dbReference type="InterPro" id="IPR036259">
    <property type="entry name" value="MFS_trans_sf"/>
</dbReference>
<dbReference type="InterPro" id="IPR005828">
    <property type="entry name" value="MFS_sugar_transport-like"/>
</dbReference>
<keyword evidence="3" id="KW-0813">Transport</keyword>
<dbReference type="GO" id="GO:0005351">
    <property type="term" value="F:carbohydrate:proton symporter activity"/>
    <property type="evidence" value="ECO:0007669"/>
    <property type="project" value="TreeGrafter"/>
</dbReference>
<protein>
    <recommendedName>
        <fullName evidence="8">Major facilitator superfamily (MFS) profile domain-containing protein</fullName>
    </recommendedName>
</protein>
<feature type="transmembrane region" description="Helical" evidence="7">
    <location>
        <begin position="169"/>
        <end position="189"/>
    </location>
</feature>
<evidence type="ECO:0000259" key="8">
    <source>
        <dbReference type="PROSITE" id="PS50850"/>
    </source>
</evidence>
<sequence length="368" mass="41338">MLIAGRAIAGLCIGLTSTLVTIYQSEISPRKLRGRIAGLQAMASTSGIMIQYFIDHTFYQLVLFALFAAVVATKGRWDEVLRVLAFLRTANDNANDPLVIAEYREIKDQIRSELATNSNSFHELFSQKIRKRLFLSMAMQMWSQLSGINVLLYYTVYVLHSAGIANVRLASSITYIINFVMAVPFLLWIDRWGRRPSLLIGALVMSFWHFLIGGLLMQYGEPNPVANEQETWIVVGHTAPRLPCLGAPITWLYPAEIAPVRVRVKTVALAGATNWASNLALGFGAPPLMRSIRWRVFFLFGAFNIMAFIHVLLALPETKQRTLEEMDEIFDHGEPLWKTFRAKGDTDRLDKLAKDIELCASVASNPET</sequence>
<dbReference type="InterPro" id="IPR003663">
    <property type="entry name" value="Sugar/inositol_transpt"/>
</dbReference>
<dbReference type="Proteomes" id="UP000094385">
    <property type="component" value="Unassembled WGS sequence"/>
</dbReference>
<keyword evidence="5 7" id="KW-1133">Transmembrane helix</keyword>
<dbReference type="STRING" id="675824.A0A1E3Q2M5"/>